<dbReference type="Proteomes" id="UP000266673">
    <property type="component" value="Unassembled WGS sequence"/>
</dbReference>
<dbReference type="OrthoDB" id="5778525at2759"/>
<keyword evidence="6" id="KW-1185">Reference proteome</keyword>
<keyword evidence="1" id="KW-0238">DNA-binding</keyword>
<gene>
    <name evidence="5" type="ORF">C2G38_2049788</name>
</gene>
<dbReference type="GO" id="GO:0003700">
    <property type="term" value="F:DNA-binding transcription factor activity"/>
    <property type="evidence" value="ECO:0007669"/>
    <property type="project" value="TreeGrafter"/>
</dbReference>
<proteinExistence type="predicted"/>
<comment type="caution">
    <text evidence="5">The sequence shown here is derived from an EMBL/GenBank/DDBJ whole genome shotgun (WGS) entry which is preliminary data.</text>
</comment>
<dbReference type="PROSITE" id="PS50888">
    <property type="entry name" value="BHLH"/>
    <property type="match status" value="1"/>
</dbReference>
<dbReference type="EMBL" id="QKWP01002586">
    <property type="protein sequence ID" value="RIB02793.1"/>
    <property type="molecule type" value="Genomic_DNA"/>
</dbReference>
<dbReference type="PANTHER" id="PTHR10328">
    <property type="entry name" value="PROTEIN MAX MYC-ASSOCIATED FACTOR X"/>
    <property type="match status" value="1"/>
</dbReference>
<dbReference type="InterPro" id="IPR011598">
    <property type="entry name" value="bHLH_dom"/>
</dbReference>
<dbReference type="PANTHER" id="PTHR10328:SF11">
    <property type="entry name" value="MAX-LIKE PROTEIN X"/>
    <property type="match status" value="1"/>
</dbReference>
<accession>A0A397U638</accession>
<evidence type="ECO:0000256" key="2">
    <source>
        <dbReference type="ARBA" id="ARBA00023242"/>
    </source>
</evidence>
<evidence type="ECO:0000259" key="4">
    <source>
        <dbReference type="PROSITE" id="PS50888"/>
    </source>
</evidence>
<name>A0A397U638_9GLOM</name>
<reference evidence="5 6" key="1">
    <citation type="submission" date="2018-06" db="EMBL/GenBank/DDBJ databases">
        <title>Comparative genomics reveals the genomic features of Rhizophagus irregularis, R. cerebriforme, R. diaphanum and Gigaspora rosea, and their symbiotic lifestyle signature.</title>
        <authorList>
            <person name="Morin E."/>
            <person name="San Clemente H."/>
            <person name="Chen E.C.H."/>
            <person name="De La Providencia I."/>
            <person name="Hainaut M."/>
            <person name="Kuo A."/>
            <person name="Kohler A."/>
            <person name="Murat C."/>
            <person name="Tang N."/>
            <person name="Roy S."/>
            <person name="Loubradou J."/>
            <person name="Henrissat B."/>
            <person name="Grigoriev I.V."/>
            <person name="Corradi N."/>
            <person name="Roux C."/>
            <person name="Martin F.M."/>
        </authorList>
    </citation>
    <scope>NUCLEOTIDE SEQUENCE [LARGE SCALE GENOMIC DNA]</scope>
    <source>
        <strain evidence="5 6">DAOM 194757</strain>
    </source>
</reference>
<keyword evidence="2" id="KW-0539">Nucleus</keyword>
<feature type="domain" description="BHLH" evidence="4">
    <location>
        <begin position="83"/>
        <end position="135"/>
    </location>
</feature>
<evidence type="ECO:0000256" key="3">
    <source>
        <dbReference type="SAM" id="Coils"/>
    </source>
</evidence>
<sequence>MQNCQTQEYLDSDRIFFIVTQTSASLNSEHESDIQFVHYNKDMYLKQGDSQILPRDEQQFDNSSVDGVDIDDKSSTTLSHAEFKRKMHIKSEQKRRKEINDAFAKLSKQLPYTNTGRKMSKAGLIQKAVSHIENSLRKENMLLDKINRLNQNCLYLRAELEKEKRISALNFLDTN</sequence>
<dbReference type="GO" id="GO:0003677">
    <property type="term" value="F:DNA binding"/>
    <property type="evidence" value="ECO:0007669"/>
    <property type="project" value="UniProtKB-KW"/>
</dbReference>
<feature type="coiled-coil region" evidence="3">
    <location>
        <begin position="89"/>
        <end position="152"/>
    </location>
</feature>
<dbReference type="Gene3D" id="4.10.280.10">
    <property type="entry name" value="Helix-loop-helix DNA-binding domain"/>
    <property type="match status" value="1"/>
</dbReference>
<dbReference type="GO" id="GO:0045944">
    <property type="term" value="P:positive regulation of transcription by RNA polymerase II"/>
    <property type="evidence" value="ECO:0007669"/>
    <property type="project" value="TreeGrafter"/>
</dbReference>
<evidence type="ECO:0000313" key="6">
    <source>
        <dbReference type="Proteomes" id="UP000266673"/>
    </source>
</evidence>
<dbReference type="STRING" id="44941.A0A397U638"/>
<dbReference type="GO" id="GO:0046983">
    <property type="term" value="F:protein dimerization activity"/>
    <property type="evidence" value="ECO:0007669"/>
    <property type="project" value="InterPro"/>
</dbReference>
<dbReference type="InterPro" id="IPR036638">
    <property type="entry name" value="HLH_DNA-bd_sf"/>
</dbReference>
<organism evidence="5 6">
    <name type="scientific">Gigaspora rosea</name>
    <dbReference type="NCBI Taxonomy" id="44941"/>
    <lineage>
        <taxon>Eukaryota</taxon>
        <taxon>Fungi</taxon>
        <taxon>Fungi incertae sedis</taxon>
        <taxon>Mucoromycota</taxon>
        <taxon>Glomeromycotina</taxon>
        <taxon>Glomeromycetes</taxon>
        <taxon>Diversisporales</taxon>
        <taxon>Gigasporaceae</taxon>
        <taxon>Gigaspora</taxon>
    </lineage>
</organism>
<dbReference type="SUPFAM" id="SSF47459">
    <property type="entry name" value="HLH, helix-loop-helix DNA-binding domain"/>
    <property type="match status" value="1"/>
</dbReference>
<dbReference type="GO" id="GO:0090575">
    <property type="term" value="C:RNA polymerase II transcription regulator complex"/>
    <property type="evidence" value="ECO:0007669"/>
    <property type="project" value="TreeGrafter"/>
</dbReference>
<dbReference type="AlphaFoldDB" id="A0A397U638"/>
<keyword evidence="3" id="KW-0175">Coiled coil</keyword>
<protein>
    <recommendedName>
        <fullName evidence="4">BHLH domain-containing protein</fullName>
    </recommendedName>
</protein>
<dbReference type="Pfam" id="PF00010">
    <property type="entry name" value="HLH"/>
    <property type="match status" value="1"/>
</dbReference>
<evidence type="ECO:0000313" key="5">
    <source>
        <dbReference type="EMBL" id="RIB02793.1"/>
    </source>
</evidence>
<dbReference type="SMART" id="SM00353">
    <property type="entry name" value="HLH"/>
    <property type="match status" value="1"/>
</dbReference>
<evidence type="ECO:0000256" key="1">
    <source>
        <dbReference type="ARBA" id="ARBA00023125"/>
    </source>
</evidence>